<feature type="domain" description="Succinylglutamate desuccinylase/Aspartoacylase catalytic" evidence="7">
    <location>
        <begin position="51"/>
        <end position="242"/>
    </location>
</feature>
<evidence type="ECO:0000256" key="5">
    <source>
        <dbReference type="ARBA" id="ARBA00022833"/>
    </source>
</evidence>
<dbReference type="InterPro" id="IPR050178">
    <property type="entry name" value="AspA/AstE_fam"/>
</dbReference>
<dbReference type="AlphaFoldDB" id="A0A0J8GRE4"/>
<dbReference type="GO" id="GO:0016788">
    <property type="term" value="F:hydrolase activity, acting on ester bonds"/>
    <property type="evidence" value="ECO:0007669"/>
    <property type="project" value="InterPro"/>
</dbReference>
<keyword evidence="3" id="KW-0479">Metal-binding</keyword>
<dbReference type="EMBL" id="LAZL01000040">
    <property type="protein sequence ID" value="KMT63834.1"/>
    <property type="molecule type" value="Genomic_DNA"/>
</dbReference>
<keyword evidence="2" id="KW-0056">Arginine metabolism</keyword>
<proteinExistence type="predicted"/>
<keyword evidence="9" id="KW-1185">Reference proteome</keyword>
<dbReference type="PATRIC" id="fig|1513271.3.peg.3616"/>
<dbReference type="Gene3D" id="3.40.630.10">
    <property type="entry name" value="Zn peptidases"/>
    <property type="match status" value="1"/>
</dbReference>
<evidence type="ECO:0000256" key="1">
    <source>
        <dbReference type="ARBA" id="ARBA00001947"/>
    </source>
</evidence>
<dbReference type="InterPro" id="IPR016681">
    <property type="entry name" value="SuccinylGlu_desuccinylase"/>
</dbReference>
<dbReference type="STRING" id="1513271.XM47_17645"/>
<accession>A0A0J8GRE4</accession>
<dbReference type="GO" id="GO:0008270">
    <property type="term" value="F:zinc ion binding"/>
    <property type="evidence" value="ECO:0007669"/>
    <property type="project" value="InterPro"/>
</dbReference>
<evidence type="ECO:0000256" key="2">
    <source>
        <dbReference type="ARBA" id="ARBA00022503"/>
    </source>
</evidence>
<gene>
    <name evidence="8" type="ORF">XM47_17645</name>
</gene>
<comment type="cofactor">
    <cofactor evidence="1">
        <name>Zn(2+)</name>
        <dbReference type="ChEBI" id="CHEBI:29105"/>
    </cofactor>
</comment>
<keyword evidence="5" id="KW-0862">Zinc</keyword>
<evidence type="ECO:0000256" key="3">
    <source>
        <dbReference type="ARBA" id="ARBA00022723"/>
    </source>
</evidence>
<evidence type="ECO:0000259" key="7">
    <source>
        <dbReference type="Pfam" id="PF24827"/>
    </source>
</evidence>
<evidence type="ECO:0000259" key="6">
    <source>
        <dbReference type="Pfam" id="PF04952"/>
    </source>
</evidence>
<dbReference type="PANTHER" id="PTHR15162">
    <property type="entry name" value="ASPARTOACYLASE"/>
    <property type="match status" value="1"/>
</dbReference>
<dbReference type="InterPro" id="IPR007036">
    <property type="entry name" value="Aste_AspA_hybrid_dom"/>
</dbReference>
<dbReference type="Proteomes" id="UP000037600">
    <property type="component" value="Unassembled WGS sequence"/>
</dbReference>
<dbReference type="GO" id="GO:0019545">
    <property type="term" value="P:L-arginine catabolic process to succinate"/>
    <property type="evidence" value="ECO:0007669"/>
    <property type="project" value="InterPro"/>
</dbReference>
<dbReference type="RefSeq" id="WP_048695519.1">
    <property type="nucleotide sequence ID" value="NZ_KQ130510.1"/>
</dbReference>
<keyword evidence="4" id="KW-0378">Hydrolase</keyword>
<dbReference type="Gene3D" id="2.40.50.630">
    <property type="match status" value="1"/>
</dbReference>
<evidence type="ECO:0000313" key="9">
    <source>
        <dbReference type="Proteomes" id="UP000037600"/>
    </source>
</evidence>
<name>A0A0J8GRE4_9ALTE</name>
<dbReference type="CDD" id="cd03855">
    <property type="entry name" value="M14_ASTE"/>
    <property type="match status" value="1"/>
</dbReference>
<evidence type="ECO:0008006" key="10">
    <source>
        <dbReference type="Google" id="ProtNLM"/>
    </source>
</evidence>
<feature type="domain" description="AstE/AspA barrel-sandwich hybrid" evidence="6">
    <location>
        <begin position="259"/>
        <end position="330"/>
    </location>
</feature>
<dbReference type="Pfam" id="PF04952">
    <property type="entry name" value="AstE_AspA_hybrid"/>
    <property type="match status" value="1"/>
</dbReference>
<dbReference type="SUPFAM" id="SSF53187">
    <property type="entry name" value="Zn-dependent exopeptidases"/>
    <property type="match status" value="1"/>
</dbReference>
<organism evidence="8 9">
    <name type="scientific">Catenovulum maritimum</name>
    <dbReference type="NCBI Taxonomy" id="1513271"/>
    <lineage>
        <taxon>Bacteria</taxon>
        <taxon>Pseudomonadati</taxon>
        <taxon>Pseudomonadota</taxon>
        <taxon>Gammaproteobacteria</taxon>
        <taxon>Alteromonadales</taxon>
        <taxon>Alteromonadaceae</taxon>
        <taxon>Catenovulum</taxon>
    </lineage>
</organism>
<dbReference type="OrthoDB" id="5290473at2"/>
<protein>
    <recommendedName>
        <fullName evidence="10">Succinylglutamate desuccinylase</fullName>
    </recommendedName>
</protein>
<dbReference type="InterPro" id="IPR055438">
    <property type="entry name" value="AstE_AspA_cat"/>
</dbReference>
<dbReference type="GO" id="GO:0019544">
    <property type="term" value="P:L-arginine catabolic process to L-glutamate"/>
    <property type="evidence" value="ECO:0007669"/>
    <property type="project" value="InterPro"/>
</dbReference>
<sequence>MTKAYFVNYLDNILAGKIDEAKQGIGLGVNGSLKQLTAGVIQFQPVASTNRALILSCGVHGDETAPMEVIQVLIRNLICNRVALNCNLLIIFANLDAVQQQKRFCQENLNRLFKLDESKLDNLTLEASRAKLLIECLEEFSSCYPNFYHLDLHSSIYDSYFPIFTILPKIMSSVKGNMGNGRLSLSCDASIQSNSPSNTFSYYTANRFGAVSATVELGQSKPFKQNDLTQFNQFYAAVTDFIQGLDSATQLPFIVAKHQFKVHQVLIKKTKQFRFTAQLPIVNFTQFSAGYCVSTDGENQPYHVGDESEYICFANPGVPINARAGLMLKQL</sequence>
<dbReference type="GO" id="GO:0009017">
    <property type="term" value="F:succinylglutamate desuccinylase activity"/>
    <property type="evidence" value="ECO:0007669"/>
    <property type="project" value="InterPro"/>
</dbReference>
<evidence type="ECO:0000256" key="4">
    <source>
        <dbReference type="ARBA" id="ARBA00022801"/>
    </source>
</evidence>
<dbReference type="PANTHER" id="PTHR15162:SF7">
    <property type="entry name" value="SUCCINYLGLUTAMATE DESUCCINYLASE"/>
    <property type="match status" value="1"/>
</dbReference>
<dbReference type="Pfam" id="PF24827">
    <property type="entry name" value="AstE_AspA_cat"/>
    <property type="match status" value="1"/>
</dbReference>
<reference evidence="8 9" key="1">
    <citation type="submission" date="2015-04" db="EMBL/GenBank/DDBJ databases">
        <title>Draft Genome Sequence of the Novel Agar-Digesting Marine Bacterium Q1.</title>
        <authorList>
            <person name="Li Y."/>
            <person name="Li D."/>
            <person name="Chen G."/>
            <person name="Du Z."/>
        </authorList>
    </citation>
    <scope>NUCLEOTIDE SEQUENCE [LARGE SCALE GENOMIC DNA]</scope>
    <source>
        <strain evidence="8 9">Q1</strain>
    </source>
</reference>
<evidence type="ECO:0000313" key="8">
    <source>
        <dbReference type="EMBL" id="KMT63834.1"/>
    </source>
</evidence>
<comment type="caution">
    <text evidence="8">The sequence shown here is derived from an EMBL/GenBank/DDBJ whole genome shotgun (WGS) entry which is preliminary data.</text>
</comment>
<dbReference type="NCBIfam" id="NF003706">
    <property type="entry name" value="PRK05324.1"/>
    <property type="match status" value="1"/>
</dbReference>